<gene>
    <name evidence="1" type="ORF">FHX81_0460</name>
</gene>
<name>A0A543J5T5_9PSEU</name>
<dbReference type="AlphaFoldDB" id="A0A543J5T5"/>
<dbReference type="EMBL" id="VFPP01000001">
    <property type="protein sequence ID" value="TQM78204.1"/>
    <property type="molecule type" value="Genomic_DNA"/>
</dbReference>
<reference evidence="1 2" key="1">
    <citation type="submission" date="2019-06" db="EMBL/GenBank/DDBJ databases">
        <title>Sequencing the genomes of 1000 actinobacteria strains.</title>
        <authorList>
            <person name="Klenk H.-P."/>
        </authorList>
    </citation>
    <scope>NUCLEOTIDE SEQUENCE [LARGE SCALE GENOMIC DNA]</scope>
    <source>
        <strain evidence="1 2">DSM 45456</strain>
    </source>
</reference>
<dbReference type="Proteomes" id="UP000316628">
    <property type="component" value="Unassembled WGS sequence"/>
</dbReference>
<organism evidence="1 2">
    <name type="scientific">Saccharothrix saharensis</name>
    <dbReference type="NCBI Taxonomy" id="571190"/>
    <lineage>
        <taxon>Bacteria</taxon>
        <taxon>Bacillati</taxon>
        <taxon>Actinomycetota</taxon>
        <taxon>Actinomycetes</taxon>
        <taxon>Pseudonocardiales</taxon>
        <taxon>Pseudonocardiaceae</taxon>
        <taxon>Saccharothrix</taxon>
    </lineage>
</organism>
<protein>
    <submittedName>
        <fullName evidence="1">Uncharacterized protein</fullName>
    </submittedName>
</protein>
<comment type="caution">
    <text evidence="1">The sequence shown here is derived from an EMBL/GenBank/DDBJ whole genome shotgun (WGS) entry which is preliminary data.</text>
</comment>
<accession>A0A543J5T5</accession>
<sequence>MDVNAAAGSHSSRSNSTVCNNVRYPLLLDRRKQLLHLADQGLEIVSSIRVLR</sequence>
<evidence type="ECO:0000313" key="2">
    <source>
        <dbReference type="Proteomes" id="UP000316628"/>
    </source>
</evidence>
<evidence type="ECO:0000313" key="1">
    <source>
        <dbReference type="EMBL" id="TQM78204.1"/>
    </source>
</evidence>
<proteinExistence type="predicted"/>
<keyword evidence="2" id="KW-1185">Reference proteome</keyword>